<sequence length="290" mass="31727">MIIAPYPRNEEARLRFLRGLDLLDTPAEAALDEMTRELADGLQVPIALVTLMDADRQWFKSRVGLDVCQTARDVSFCSYALYADAMLVVEDALRDERFRDSPLVQDAPHVRFYAGVPLRGREGWVAGTLCALDTRPRQLDPRQAQLLQDLAARVERYLFGQRQGTVAQSRGDAMRSAFQAAPFGLAAMDPEGRLAAANRALCALLGQEEAVLLGSHAQALWRGDHGTPLDLAACARDGGFRSALLQRRDGGDRQVWLNAVVSDATDAPGSIVVTLVARDEGASPWPMQEA</sequence>
<dbReference type="SUPFAM" id="SSF55781">
    <property type="entry name" value="GAF domain-like"/>
    <property type="match status" value="1"/>
</dbReference>
<dbReference type="PANTHER" id="PTHR43102:SF2">
    <property type="entry name" value="GAF DOMAIN-CONTAINING PROTEIN"/>
    <property type="match status" value="1"/>
</dbReference>
<dbReference type="RefSeq" id="WP_128420458.1">
    <property type="nucleotide sequence ID" value="NZ_CP049017.1"/>
</dbReference>
<organism evidence="2 3">
    <name type="scientific">Xanthomonas theicola</name>
    <dbReference type="NCBI Taxonomy" id="56464"/>
    <lineage>
        <taxon>Bacteria</taxon>
        <taxon>Pseudomonadati</taxon>
        <taxon>Pseudomonadota</taxon>
        <taxon>Gammaproteobacteria</taxon>
        <taxon>Lysobacterales</taxon>
        <taxon>Lysobacteraceae</taxon>
        <taxon>Xanthomonas</taxon>
    </lineage>
</organism>
<accession>A0A2S6ZEX2</accession>
<dbReference type="SUPFAM" id="SSF55785">
    <property type="entry name" value="PYP-like sensor domain (PAS domain)"/>
    <property type="match status" value="1"/>
</dbReference>
<dbReference type="AlphaFoldDB" id="A0A2S6ZEX2"/>
<dbReference type="OrthoDB" id="9812358at2"/>
<dbReference type="EMBL" id="MIGX01000048">
    <property type="protein sequence ID" value="PPT90699.1"/>
    <property type="molecule type" value="Genomic_DNA"/>
</dbReference>
<dbReference type="Proteomes" id="UP000239898">
    <property type="component" value="Unassembled WGS sequence"/>
</dbReference>
<dbReference type="Pfam" id="PF08448">
    <property type="entry name" value="PAS_4"/>
    <property type="match status" value="1"/>
</dbReference>
<protein>
    <recommendedName>
        <fullName evidence="1">GAF domain-containing protein</fullName>
    </recommendedName>
</protein>
<gene>
    <name evidence="2" type="ORF">XthCFBP4691_11075</name>
</gene>
<dbReference type="Pfam" id="PF01590">
    <property type="entry name" value="GAF"/>
    <property type="match status" value="1"/>
</dbReference>
<dbReference type="InterPro" id="IPR003018">
    <property type="entry name" value="GAF"/>
</dbReference>
<dbReference type="InterPro" id="IPR013656">
    <property type="entry name" value="PAS_4"/>
</dbReference>
<evidence type="ECO:0000313" key="3">
    <source>
        <dbReference type="Proteomes" id="UP000239898"/>
    </source>
</evidence>
<comment type="caution">
    <text evidence="2">The sequence shown here is derived from an EMBL/GenBank/DDBJ whole genome shotgun (WGS) entry which is preliminary data.</text>
</comment>
<feature type="domain" description="GAF" evidence="1">
    <location>
        <begin position="26"/>
        <end position="170"/>
    </location>
</feature>
<keyword evidence="3" id="KW-1185">Reference proteome</keyword>
<dbReference type="SMART" id="SM00065">
    <property type="entry name" value="GAF"/>
    <property type="match status" value="1"/>
</dbReference>
<dbReference type="Gene3D" id="3.30.450.20">
    <property type="entry name" value="PAS domain"/>
    <property type="match status" value="1"/>
</dbReference>
<evidence type="ECO:0000313" key="2">
    <source>
        <dbReference type="EMBL" id="PPT90699.1"/>
    </source>
</evidence>
<dbReference type="InterPro" id="IPR035965">
    <property type="entry name" value="PAS-like_dom_sf"/>
</dbReference>
<dbReference type="CDD" id="cd00130">
    <property type="entry name" value="PAS"/>
    <property type="match status" value="1"/>
</dbReference>
<dbReference type="PANTHER" id="PTHR43102">
    <property type="entry name" value="SLR1143 PROTEIN"/>
    <property type="match status" value="1"/>
</dbReference>
<evidence type="ECO:0000259" key="1">
    <source>
        <dbReference type="SMART" id="SM00065"/>
    </source>
</evidence>
<reference evidence="2 3" key="1">
    <citation type="submission" date="2016-08" db="EMBL/GenBank/DDBJ databases">
        <title>Evolution of the type three secretion system and type three effector repertoires in Xanthomonas.</title>
        <authorList>
            <person name="Merda D."/>
            <person name="Briand M."/>
            <person name="Bosis E."/>
            <person name="Rousseau C."/>
            <person name="Portier P."/>
            <person name="Jacques M.-A."/>
            <person name="Fischer-Le Saux M."/>
        </authorList>
    </citation>
    <scope>NUCLEOTIDE SEQUENCE [LARGE SCALE GENOMIC DNA]</scope>
    <source>
        <strain evidence="2 3">CFBP 4691</strain>
    </source>
</reference>
<name>A0A2S6ZEX2_9XANT</name>
<proteinExistence type="predicted"/>
<dbReference type="Gene3D" id="3.30.450.40">
    <property type="match status" value="1"/>
</dbReference>
<dbReference type="NCBIfam" id="TIGR00229">
    <property type="entry name" value="sensory_box"/>
    <property type="match status" value="1"/>
</dbReference>
<dbReference type="InterPro" id="IPR000014">
    <property type="entry name" value="PAS"/>
</dbReference>
<dbReference type="InterPro" id="IPR029016">
    <property type="entry name" value="GAF-like_dom_sf"/>
</dbReference>